<dbReference type="EMBL" id="CZBF01000003">
    <property type="protein sequence ID" value="CUP92333.1"/>
    <property type="molecule type" value="Genomic_DNA"/>
</dbReference>
<evidence type="ECO:0000313" key="1">
    <source>
        <dbReference type="EMBL" id="CUP92333.1"/>
    </source>
</evidence>
<sequence>MEIHKVHSVFFSATFTTKAIVQGIVKQLHADNIQHDITSNVLIPRFEIGTR</sequence>
<dbReference type="Proteomes" id="UP000095788">
    <property type="component" value="Unassembled WGS sequence"/>
</dbReference>
<accession>A0A174S3B5</accession>
<dbReference type="AlphaFoldDB" id="A0A174S3B5"/>
<gene>
    <name evidence="1" type="ORF">ERS852554_02295</name>
</gene>
<organism evidence="1 2">
    <name type="scientific">Bacteroides uniformis</name>
    <dbReference type="NCBI Taxonomy" id="820"/>
    <lineage>
        <taxon>Bacteria</taxon>
        <taxon>Pseudomonadati</taxon>
        <taxon>Bacteroidota</taxon>
        <taxon>Bacteroidia</taxon>
        <taxon>Bacteroidales</taxon>
        <taxon>Bacteroidaceae</taxon>
        <taxon>Bacteroides</taxon>
    </lineage>
</organism>
<proteinExistence type="predicted"/>
<protein>
    <submittedName>
        <fullName evidence="1">Uncharacterized protein</fullName>
    </submittedName>
</protein>
<name>A0A174S3B5_BACUN</name>
<reference evidence="1 2" key="1">
    <citation type="submission" date="2015-09" db="EMBL/GenBank/DDBJ databases">
        <authorList>
            <consortium name="Pathogen Informatics"/>
        </authorList>
    </citation>
    <scope>NUCLEOTIDE SEQUENCE [LARGE SCALE GENOMIC DNA]</scope>
    <source>
        <strain evidence="1 2">2789STDY5834942</strain>
    </source>
</reference>
<dbReference type="RefSeq" id="WP_005832648.1">
    <property type="nucleotide sequence ID" value="NZ_DAWENP010000035.1"/>
</dbReference>
<evidence type="ECO:0000313" key="2">
    <source>
        <dbReference type="Proteomes" id="UP000095788"/>
    </source>
</evidence>